<keyword evidence="2" id="KW-1133">Transmembrane helix</keyword>
<feature type="transmembrane region" description="Helical" evidence="2">
    <location>
        <begin position="81"/>
        <end position="110"/>
    </location>
</feature>
<organism evidence="3 4">
    <name type="scientific">Candidatus Ozemobacter sibiricus</name>
    <dbReference type="NCBI Taxonomy" id="2268124"/>
    <lineage>
        <taxon>Bacteria</taxon>
        <taxon>Candidatus Ozemobacteria</taxon>
        <taxon>Candidatus Ozemobacterales</taxon>
        <taxon>Candidatus Ozemobacteraceae</taxon>
        <taxon>Candidatus Ozemobacter</taxon>
    </lineage>
</organism>
<reference evidence="3 4" key="1">
    <citation type="submission" date="2018-05" db="EMBL/GenBank/DDBJ databases">
        <title>A metagenomic window into the 2 km-deep terrestrial subsurface aquifer revealed taxonomically and functionally diverse microbial community comprising novel uncultured bacterial lineages.</title>
        <authorList>
            <person name="Kadnikov V.V."/>
            <person name="Mardanov A.V."/>
            <person name="Beletsky A.V."/>
            <person name="Banks D."/>
            <person name="Pimenov N.V."/>
            <person name="Frank Y.A."/>
            <person name="Karnachuk O.V."/>
            <person name="Ravin N.V."/>
        </authorList>
    </citation>
    <scope>NUCLEOTIDE SEQUENCE [LARGE SCALE GENOMIC DNA]</scope>
    <source>
        <strain evidence="3">BY5</strain>
    </source>
</reference>
<name>A0A367ZVJ4_9BACT</name>
<feature type="transmembrane region" description="Helical" evidence="2">
    <location>
        <begin position="130"/>
        <end position="148"/>
    </location>
</feature>
<evidence type="ECO:0000313" key="4">
    <source>
        <dbReference type="Proteomes" id="UP000252355"/>
    </source>
</evidence>
<evidence type="ECO:0000313" key="3">
    <source>
        <dbReference type="EMBL" id="RCK81351.1"/>
    </source>
</evidence>
<comment type="caution">
    <text evidence="3">The sequence shown here is derived from an EMBL/GenBank/DDBJ whole genome shotgun (WGS) entry which is preliminary data.</text>
</comment>
<protein>
    <submittedName>
        <fullName evidence="3">Uncharacterized protein</fullName>
    </submittedName>
</protein>
<sequence>MMARPPLPDQPTSSPPPAGGPPPAGRLPTAAGRPVAPTMGDESPPSDEEIIRRLQGHLKPYVLDDVPLPAWARQTSPVLGVLWLVGQALLLALVWTVLAWIPLSIVALYLLSLVQSMVHAAILPPTTYQWIFTLLLVGGYLGLLWKVLRAAQRQEKAAVVEDVLLSRAGGCSSYRNFLFILWRLLLLPGMAGFAHFSGQRSSGAAFDSLLTNARLCFLLAEAPDALSLEGLWKQFDARFPGVFPDSEAGKVFLAGALRNLLQEGLVVDRRDDGLSLHKATIYGPSPRLRALVARCRGQTALVGGGAEGGAVPPSLRCGDPPSDASSAPRR</sequence>
<dbReference type="EMBL" id="QOQW01000002">
    <property type="protein sequence ID" value="RCK81351.1"/>
    <property type="molecule type" value="Genomic_DNA"/>
</dbReference>
<evidence type="ECO:0000256" key="1">
    <source>
        <dbReference type="SAM" id="MobiDB-lite"/>
    </source>
</evidence>
<evidence type="ECO:0000256" key="2">
    <source>
        <dbReference type="SAM" id="Phobius"/>
    </source>
</evidence>
<feature type="compositionally biased region" description="Pro residues" evidence="1">
    <location>
        <begin position="1"/>
        <end position="25"/>
    </location>
</feature>
<proteinExistence type="predicted"/>
<accession>A0A367ZVJ4</accession>
<dbReference type="Proteomes" id="UP000252355">
    <property type="component" value="Unassembled WGS sequence"/>
</dbReference>
<gene>
    <name evidence="3" type="ORF">OZSIB_2220</name>
</gene>
<dbReference type="AlphaFoldDB" id="A0A367ZVJ4"/>
<keyword evidence="2" id="KW-0472">Membrane</keyword>
<keyword evidence="2" id="KW-0812">Transmembrane</keyword>
<feature type="region of interest" description="Disordered" evidence="1">
    <location>
        <begin position="1"/>
        <end position="47"/>
    </location>
</feature>
<feature type="transmembrane region" description="Helical" evidence="2">
    <location>
        <begin position="177"/>
        <end position="196"/>
    </location>
</feature>
<feature type="region of interest" description="Disordered" evidence="1">
    <location>
        <begin position="306"/>
        <end position="330"/>
    </location>
</feature>